<feature type="signal peptide" evidence="1">
    <location>
        <begin position="1"/>
        <end position="25"/>
    </location>
</feature>
<keyword evidence="1" id="KW-0732">Signal</keyword>
<reference evidence="3" key="1">
    <citation type="journal article" date="2019" name="Int. J. Syst. Evol. Microbiol.">
        <title>The Global Catalogue of Microorganisms (GCM) 10K type strain sequencing project: providing services to taxonomists for standard genome sequencing and annotation.</title>
        <authorList>
            <consortium name="The Broad Institute Genomics Platform"/>
            <consortium name="The Broad Institute Genome Sequencing Center for Infectious Disease"/>
            <person name="Wu L."/>
            <person name="Ma J."/>
        </authorList>
    </citation>
    <scope>NUCLEOTIDE SEQUENCE [LARGE SCALE GENOMIC DNA]</scope>
    <source>
        <strain evidence="3">JCM 17441</strain>
    </source>
</reference>
<dbReference type="InterPro" id="IPR036444">
    <property type="entry name" value="PLipase_A2_dom_sf"/>
</dbReference>
<feature type="chain" id="PRO_5047162103" evidence="1">
    <location>
        <begin position="26"/>
        <end position="178"/>
    </location>
</feature>
<dbReference type="Proteomes" id="UP001500620">
    <property type="component" value="Unassembled WGS sequence"/>
</dbReference>
<evidence type="ECO:0000313" key="2">
    <source>
        <dbReference type="EMBL" id="GAA4251099.1"/>
    </source>
</evidence>
<gene>
    <name evidence="2" type="ORF">GCM10022255_042420</name>
</gene>
<dbReference type="SUPFAM" id="SSF48619">
    <property type="entry name" value="Phospholipase A2, PLA2"/>
    <property type="match status" value="1"/>
</dbReference>
<sequence length="178" mass="19489">MKLRRLAIPLTALLIAIGVATDAHAAVPADKPAVMSSWSQPTAASFNSWNSARQHQSDWAAYGFDWTTDYCSDSPDQPLGFDFRLPCQRHDFGYRNYKSIGAFPANKSRIDDSFYYDLKAKCATYNAFVRPACTSLAWTYYQAVKAFGSVAVSDAALDRAADLLAKGQAAQAQAEARA</sequence>
<accession>A0ABP8DA82</accession>
<dbReference type="RefSeq" id="WP_345128834.1">
    <property type="nucleotide sequence ID" value="NZ_BAABAT010000010.1"/>
</dbReference>
<dbReference type="Pfam" id="PF09056">
    <property type="entry name" value="Phospholip_A2_3"/>
    <property type="match status" value="1"/>
</dbReference>
<dbReference type="Gene3D" id="1.20.90.10">
    <property type="entry name" value="Phospholipase A2 domain"/>
    <property type="match status" value="1"/>
</dbReference>
<organism evidence="2 3">
    <name type="scientific">Dactylosporangium darangshiense</name>
    <dbReference type="NCBI Taxonomy" id="579108"/>
    <lineage>
        <taxon>Bacteria</taxon>
        <taxon>Bacillati</taxon>
        <taxon>Actinomycetota</taxon>
        <taxon>Actinomycetes</taxon>
        <taxon>Micromonosporales</taxon>
        <taxon>Micromonosporaceae</taxon>
        <taxon>Dactylosporangium</taxon>
    </lineage>
</organism>
<comment type="caution">
    <text evidence="2">The sequence shown here is derived from an EMBL/GenBank/DDBJ whole genome shotgun (WGS) entry which is preliminary data.</text>
</comment>
<dbReference type="EMBL" id="BAABAT010000010">
    <property type="protein sequence ID" value="GAA4251099.1"/>
    <property type="molecule type" value="Genomic_DNA"/>
</dbReference>
<keyword evidence="3" id="KW-1185">Reference proteome</keyword>
<dbReference type="InterPro" id="IPR015141">
    <property type="entry name" value="PLipase_A2_prok/fun"/>
</dbReference>
<proteinExistence type="predicted"/>
<evidence type="ECO:0000256" key="1">
    <source>
        <dbReference type="SAM" id="SignalP"/>
    </source>
</evidence>
<evidence type="ECO:0000313" key="3">
    <source>
        <dbReference type="Proteomes" id="UP001500620"/>
    </source>
</evidence>
<protein>
    <submittedName>
        <fullName evidence="2">Phospholipase</fullName>
    </submittedName>
</protein>
<name>A0ABP8DA82_9ACTN</name>